<organism evidence="2 3">
    <name type="scientific">Corynebacterium tuscaniense</name>
    <dbReference type="NCBI Taxonomy" id="302449"/>
    <lineage>
        <taxon>Bacteria</taxon>
        <taxon>Bacillati</taxon>
        <taxon>Actinomycetota</taxon>
        <taxon>Actinomycetes</taxon>
        <taxon>Mycobacteriales</taxon>
        <taxon>Corynebacteriaceae</taxon>
        <taxon>Corynebacterium</taxon>
    </lineage>
</organism>
<sequence length="309" mass="33620">MKRHSTLTRTGKNTYRENIVHGEGDSGTEWTFTPSKDDTMDVSYTTPDGATSTALLPQTVPEDTAGEVGINPNAPRAEPDGIEFPEPAVRTTGTLETAGTPEGEPTEVIFRWDQNLTVATITYPDRGCYGILEETAPSIRTEKITVGDCPSGATWHFREGDPGGGRTEYASPDGTRTESMTFSNTDWGIIDGEIGLSPSGPVLDFYRRFLETSGGEPVRGSCEPAAFDEVVEEWPTPMGTAVLFCDGTWATAGQNGTDFIGHFHFTNGQWKVIDYDGQSSVTRHHCFDHNKLRALGAPKGFLTRVLQCD</sequence>
<evidence type="ECO:0000256" key="1">
    <source>
        <dbReference type="SAM" id="MobiDB-lite"/>
    </source>
</evidence>
<dbReference type="RefSeq" id="WP_102723244.1">
    <property type="nucleotide sequence ID" value="NZ_PNHG01000001.1"/>
</dbReference>
<comment type="caution">
    <text evidence="2">The sequence shown here is derived from an EMBL/GenBank/DDBJ whole genome shotgun (WGS) entry which is preliminary data.</text>
</comment>
<gene>
    <name evidence="2" type="ORF">CJ203_01250</name>
</gene>
<feature type="region of interest" description="Disordered" evidence="1">
    <location>
        <begin position="1"/>
        <end position="37"/>
    </location>
</feature>
<feature type="region of interest" description="Disordered" evidence="1">
    <location>
        <begin position="63"/>
        <end position="87"/>
    </location>
</feature>
<protein>
    <submittedName>
        <fullName evidence="2">Uncharacterized protein</fullName>
    </submittedName>
</protein>
<dbReference type="Proteomes" id="UP000235836">
    <property type="component" value="Unassembled WGS sequence"/>
</dbReference>
<feature type="compositionally biased region" description="Basic and acidic residues" evidence="1">
    <location>
        <begin position="14"/>
        <end position="24"/>
    </location>
</feature>
<accession>A0A2N6T8A3</accession>
<dbReference type="EMBL" id="PNHG01000001">
    <property type="protein sequence ID" value="PMC65519.1"/>
    <property type="molecule type" value="Genomic_DNA"/>
</dbReference>
<proteinExistence type="predicted"/>
<reference evidence="2 3" key="1">
    <citation type="submission" date="2017-09" db="EMBL/GenBank/DDBJ databases">
        <title>Bacterial strain isolated from the female urinary microbiota.</title>
        <authorList>
            <person name="Thomas-White K."/>
            <person name="Kumar N."/>
            <person name="Forster S."/>
            <person name="Putonti C."/>
            <person name="Lawley T."/>
            <person name="Wolfe A.J."/>
        </authorList>
    </citation>
    <scope>NUCLEOTIDE SEQUENCE [LARGE SCALE GENOMIC DNA]</scope>
    <source>
        <strain evidence="2 3">UMB0792</strain>
    </source>
</reference>
<evidence type="ECO:0000313" key="3">
    <source>
        <dbReference type="Proteomes" id="UP000235836"/>
    </source>
</evidence>
<dbReference type="AlphaFoldDB" id="A0A2N6T8A3"/>
<evidence type="ECO:0000313" key="2">
    <source>
        <dbReference type="EMBL" id="PMC65519.1"/>
    </source>
</evidence>
<keyword evidence="3" id="KW-1185">Reference proteome</keyword>
<feature type="region of interest" description="Disordered" evidence="1">
    <location>
        <begin position="153"/>
        <end position="180"/>
    </location>
</feature>
<name>A0A2N6T8A3_9CORY</name>